<dbReference type="Gene3D" id="3.30.360.10">
    <property type="entry name" value="Dihydrodipicolinate Reductase, domain 2"/>
    <property type="match status" value="1"/>
</dbReference>
<keyword evidence="2" id="KW-0520">NAD</keyword>
<feature type="domain" description="GFO/IDH/MocA-like oxidoreductase" evidence="4">
    <location>
        <begin position="142"/>
        <end position="271"/>
    </location>
</feature>
<dbReference type="Proteomes" id="UP000565724">
    <property type="component" value="Unassembled WGS sequence"/>
</dbReference>
<dbReference type="GO" id="GO:0000166">
    <property type="term" value="F:nucleotide binding"/>
    <property type="evidence" value="ECO:0007669"/>
    <property type="project" value="InterPro"/>
</dbReference>
<comment type="caution">
    <text evidence="5">The sequence shown here is derived from an EMBL/GenBank/DDBJ whole genome shotgun (WGS) entry which is preliminary data.</text>
</comment>
<dbReference type="RefSeq" id="WP_175346492.1">
    <property type="nucleotide sequence ID" value="NZ_JABMCI010000053.1"/>
</dbReference>
<evidence type="ECO:0000313" key="5">
    <source>
        <dbReference type="EMBL" id="NUU16603.1"/>
    </source>
</evidence>
<dbReference type="PANTHER" id="PTHR43818:SF11">
    <property type="entry name" value="BCDNA.GH03377"/>
    <property type="match status" value="1"/>
</dbReference>
<dbReference type="GO" id="GO:0016491">
    <property type="term" value="F:oxidoreductase activity"/>
    <property type="evidence" value="ECO:0007669"/>
    <property type="project" value="UniProtKB-KW"/>
</dbReference>
<dbReference type="InterPro" id="IPR036291">
    <property type="entry name" value="NAD(P)-bd_dom_sf"/>
</dbReference>
<feature type="domain" description="Gfo/Idh/MocA-like oxidoreductase N-terminal" evidence="3">
    <location>
        <begin position="22"/>
        <end position="132"/>
    </location>
</feature>
<evidence type="ECO:0000259" key="3">
    <source>
        <dbReference type="Pfam" id="PF01408"/>
    </source>
</evidence>
<proteinExistence type="predicted"/>
<dbReference type="InterPro" id="IPR000683">
    <property type="entry name" value="Gfo/Idh/MocA-like_OxRdtase_N"/>
</dbReference>
<dbReference type="PANTHER" id="PTHR43818">
    <property type="entry name" value="BCDNA.GH03377"/>
    <property type="match status" value="1"/>
</dbReference>
<keyword evidence="1" id="KW-0560">Oxidoreductase</keyword>
<gene>
    <name evidence="5" type="ORF">HP550_04995</name>
</gene>
<evidence type="ECO:0000256" key="1">
    <source>
        <dbReference type="ARBA" id="ARBA00023002"/>
    </source>
</evidence>
<name>A0A7Y5ZYR1_9CELL</name>
<evidence type="ECO:0000256" key="2">
    <source>
        <dbReference type="ARBA" id="ARBA00023027"/>
    </source>
</evidence>
<evidence type="ECO:0000313" key="6">
    <source>
        <dbReference type="Proteomes" id="UP000565724"/>
    </source>
</evidence>
<dbReference type="InterPro" id="IPR055170">
    <property type="entry name" value="GFO_IDH_MocA-like_dom"/>
</dbReference>
<dbReference type="EMBL" id="JABMCI010000053">
    <property type="protein sequence ID" value="NUU16603.1"/>
    <property type="molecule type" value="Genomic_DNA"/>
</dbReference>
<dbReference type="InterPro" id="IPR050463">
    <property type="entry name" value="Gfo/Idh/MocA_oxidrdct_glycsds"/>
</dbReference>
<dbReference type="SUPFAM" id="SSF55347">
    <property type="entry name" value="Glyceraldehyde-3-phosphate dehydrogenase-like, C-terminal domain"/>
    <property type="match status" value="1"/>
</dbReference>
<dbReference type="SUPFAM" id="SSF51735">
    <property type="entry name" value="NAD(P)-binding Rossmann-fold domains"/>
    <property type="match status" value="1"/>
</dbReference>
<accession>A0A7Y5ZYR1</accession>
<protein>
    <submittedName>
        <fullName evidence="5">Gfo/Idh/MocA family oxidoreductase</fullName>
    </submittedName>
</protein>
<reference evidence="5 6" key="1">
    <citation type="submission" date="2020-05" db="EMBL/GenBank/DDBJ databases">
        <title>Genome Sequencing of Type Strains.</title>
        <authorList>
            <person name="Lemaire J.F."/>
            <person name="Inderbitzin P."/>
            <person name="Gregorio O.A."/>
            <person name="Collins S.B."/>
            <person name="Wespe N."/>
            <person name="Knight-Connoni V."/>
        </authorList>
    </citation>
    <scope>NUCLEOTIDE SEQUENCE [LARGE SCALE GENOMIC DNA]</scope>
    <source>
        <strain evidence="5 6">ATCC 25174</strain>
    </source>
</reference>
<dbReference type="AlphaFoldDB" id="A0A7Y5ZYR1"/>
<keyword evidence="6" id="KW-1185">Reference proteome</keyword>
<sequence>MTTQVPRGATPVSDPATDLPTIAVVGVHGHGATHVRKVADLQERGLATLSALVDPRPVDGPWYPDLDALLLADPPAVVVIATPIHTHLPLASAALRAGCDVLLEKPTTASLAEHTELLAVVEETGRLCQVGFQTFGSGAVDEVARIVATGELGEITGVGAVGTWVRGAGYFARARWAGRRTLDGVEVVDGVVTNPLAHAVATALLVAGARTVDDVTDVRVDLHRANPIEADDTSAVIVETRGGVRVSAGLTLCAPVRSPARVTVRGTQGTATLFYETDEIEVTSPRGTRRIRCGRVDLLTQLLIARTHPAVTLRCSVADTGAFLRVLEAVRTAPDPAPVPEALVEWRGEGDERHPVVANVEHWCARVADEGATFTELGAPFGA</sequence>
<organism evidence="5 6">
    <name type="scientific">Cellulomonas humilata</name>
    <dbReference type="NCBI Taxonomy" id="144055"/>
    <lineage>
        <taxon>Bacteria</taxon>
        <taxon>Bacillati</taxon>
        <taxon>Actinomycetota</taxon>
        <taxon>Actinomycetes</taxon>
        <taxon>Micrococcales</taxon>
        <taxon>Cellulomonadaceae</taxon>
        <taxon>Cellulomonas</taxon>
    </lineage>
</organism>
<dbReference type="Gene3D" id="3.40.50.720">
    <property type="entry name" value="NAD(P)-binding Rossmann-like Domain"/>
    <property type="match status" value="1"/>
</dbReference>
<dbReference type="Pfam" id="PF22725">
    <property type="entry name" value="GFO_IDH_MocA_C3"/>
    <property type="match status" value="1"/>
</dbReference>
<dbReference type="Pfam" id="PF01408">
    <property type="entry name" value="GFO_IDH_MocA"/>
    <property type="match status" value="1"/>
</dbReference>
<evidence type="ECO:0000259" key="4">
    <source>
        <dbReference type="Pfam" id="PF22725"/>
    </source>
</evidence>